<comment type="subcellular location">
    <subcellularLocation>
        <location evidence="1">Cell membrane</location>
        <topology evidence="1">Single-pass type I membrane protein</topology>
    </subcellularLocation>
</comment>
<dbReference type="GO" id="GO:0005524">
    <property type="term" value="F:ATP binding"/>
    <property type="evidence" value="ECO:0007669"/>
    <property type="project" value="UniProtKB-UniRule"/>
</dbReference>
<evidence type="ECO:0000313" key="22">
    <source>
        <dbReference type="Proteomes" id="UP000026960"/>
    </source>
</evidence>
<dbReference type="InterPro" id="IPR032675">
    <property type="entry name" value="LRR_dom_sf"/>
</dbReference>
<evidence type="ECO:0000256" key="10">
    <source>
        <dbReference type="ARBA" id="ARBA00022777"/>
    </source>
</evidence>
<feature type="region of interest" description="Disordered" evidence="17">
    <location>
        <begin position="478"/>
        <end position="497"/>
    </location>
</feature>
<dbReference type="Gramene" id="OBART09G06860.1">
    <property type="protein sequence ID" value="OBART09G06860.1"/>
    <property type="gene ID" value="OBART09G06860"/>
</dbReference>
<evidence type="ECO:0000256" key="12">
    <source>
        <dbReference type="ARBA" id="ARBA00022989"/>
    </source>
</evidence>
<dbReference type="GO" id="GO:0002229">
    <property type="term" value="P:defense response to oomycetes"/>
    <property type="evidence" value="ECO:0007669"/>
    <property type="project" value="UniProtKB-ARBA"/>
</dbReference>
<evidence type="ECO:0000256" key="5">
    <source>
        <dbReference type="ARBA" id="ARBA00022527"/>
    </source>
</evidence>
<sequence length="1976" mass="220603">MAPLLFAVLVLATTLHGVVGQKGDNHMFRNSSGSWFMCAAGFVSIDCGLEGSSYTTKGTGICLRPYIDTGENHRLLPGEEGQRERRYLTVRSFPSGVRNCYSLPTVAGAKYLVRLVSYYGNYDGKDDSLSSSTSQFDLHLGATYWDTVSKSSYRFREAMFVAWASWVPVCLVNTGRGTPFVSAVELRPLGSKLYPALNAIESQSMRLVQRTNMGPSKSRILQYPEDPYDRRWLRMRLDQTWKNLSTASTIKDTSLDYAVPLPVMQTAAEAVSNETSLAITGEYKAPMDQLEVFLHFVDFQNSQLRQFSISFNKKASVQMRPSYLATDTLHSTYKATGGVCTMTLTSTSESTLRPMLNVFEVYTVIPRDNPMTFPRDFDTIMAIKIEYGIKKNWMGDPCFPTEFAWNGVKCSNVSGNNNARIISFFDSDGDVCNKTIDTSLSRNKSKRAAIAISVVVLVMAIAILILVYLVWRQRRKPNNDPPREPEHENENASASINNHGDALQKVESRQFTYKELEKLTNHFEQFIGQGGFGPVYYGCLEDGTEIAVKMRSDSSSHGLDEFFAEVQSLTKTHISVTPAGMAGYMDPEYPLYRYFYTGRLTESSDVYSFGVVLLEIATGESPILPELGHIVHRVKNKIATGNISLVADIRLRGSYEVSSMWKVVDTALLCTTDIGAQRPTMAAVVALLKESLALEETRADSAFSGTTGTTSFLSIDCGLDSSSSGYTDTYGIFYVPDGSYVDTGENHMVAADLESKVERPYRTLRSFPSGDQNCYSLPTVAGAKYLIRMSFYYGNYDGKDSSSTLQFDLYIGVDRWTTVHGDSKGFHEALFVAWASWAPVCLVRTSPGATPFVSSVELRPLGSGLYPDLMANESMYMTDRKNMGSNNSVIEYKDDLYDRYWWPMPSNPTWKNISTALPIDLASNYAVPSPVIQTAIEAVSTNTTLAFTWKDQGSNGYEYKVYMHFADFQNSQLRQFNISFNTLRDDQYSPPYLAPFVVSNNGWYRSNDGEYNITLQATTVSKLPPMINAIELYIRISHVNPRTLPRDFDAIMAIKFEYGIKKNWMGDPCFPVELGWDGVRCSNASGNTTKIIALDLSNSNLHGPISNNFTLFMALEYLYLVHFVCKRGISSILILDYNIDQCNPLPPPTKKGNKAVIIAISVVVPVIAIGALVLVYLIWRWKTKSNVSSANPPREPELEIAPATRKYDGDALQKVENRRFTYKELEKLTNKFEKFIGQGGFGLVYYGRLEDGTEVAVKMRSESSSHGLDEFFAEVQSLTKVHHRNLVSLVGYCREKDNLALVYEYMARGSLYDHLRGNNDVRETLNWRTRLRVVVEAAQGLDYLHKGCSLPIIHRDVKTQNILLGQNLQAKIADFGLCKTYLSDTQTHISVTPAGSAGYMDPEYYHTGRLTESSDVYSFGVVLLEIVTGESPILPGQGHIIQLVKKKIAAGNISLVADARLGGAYDVSSMWKLVDTALSCTADIGVERPTMATVVVQLKESLALEEARSDSGFRGSISTVSFLSIDCGREANFSDYTDPKTGIVYVPDGQYVDSGENHRITNEKAKTKSTDLQTVRSFPPSCLRNCYTLPTRKGAKYLVRLLFVYGNYDGEDNASMLKFDLHLGAYFWTTVENPSDHVYEAIFMAWARWTPVCLINTGSGTPFVNTVELRPLGDALYPTVMANQSLSMHERCSLGETKTFITRYPNDPYDRYWWQMWHSDPTWKNISSLSTVKEDSNFAVPSPVMQTAIEAIDNSTILNITWNSQLRQFNASLNNAQPYQYSPPYLTAEALFNSGWSTASDGEYTIRLEPTSASKLPPMINALEIYSLISHNSPTTLQADFETIMGIKLEYGIKKNWMGDPCFPPDAGPLEISICRDLSNNNLSGAISNNFTMLTALQYLYVSIVFCDFSYDSDGNMCNKPIIVPSPSLVKQGNRAATLAISVVVPVTVIAVFLLAIFIWRRQKRKPNCMYALLII</sequence>
<feature type="compositionally biased region" description="Basic and acidic residues" evidence="17">
    <location>
        <begin position="478"/>
        <end position="490"/>
    </location>
</feature>
<dbReference type="InterPro" id="IPR017441">
    <property type="entry name" value="Protein_kinase_ATP_BS"/>
</dbReference>
<dbReference type="CDD" id="cd14066">
    <property type="entry name" value="STKc_IRAK"/>
    <property type="match status" value="1"/>
</dbReference>
<dbReference type="PANTHER" id="PTHR45631">
    <property type="entry name" value="OS07G0107800 PROTEIN-RELATED"/>
    <property type="match status" value="1"/>
</dbReference>
<evidence type="ECO:0000256" key="2">
    <source>
        <dbReference type="ARBA" id="ARBA00008536"/>
    </source>
</evidence>
<accession>A0A0D3H5Q8</accession>
<keyword evidence="10" id="KW-0418">Kinase</keyword>
<evidence type="ECO:0000256" key="8">
    <source>
        <dbReference type="ARBA" id="ARBA00022729"/>
    </source>
</evidence>
<organism evidence="21">
    <name type="scientific">Oryza barthii</name>
    <dbReference type="NCBI Taxonomy" id="65489"/>
    <lineage>
        <taxon>Eukaryota</taxon>
        <taxon>Viridiplantae</taxon>
        <taxon>Streptophyta</taxon>
        <taxon>Embryophyta</taxon>
        <taxon>Tracheophyta</taxon>
        <taxon>Spermatophyta</taxon>
        <taxon>Magnoliopsida</taxon>
        <taxon>Liliopsida</taxon>
        <taxon>Poales</taxon>
        <taxon>Poaceae</taxon>
        <taxon>BOP clade</taxon>
        <taxon>Oryzoideae</taxon>
        <taxon>Oryzeae</taxon>
        <taxon>Oryzinae</taxon>
        <taxon>Oryza</taxon>
    </lineage>
</organism>
<evidence type="ECO:0000256" key="15">
    <source>
        <dbReference type="ARBA" id="ARBA00023180"/>
    </source>
</evidence>
<dbReference type="GO" id="GO:0004674">
    <property type="term" value="F:protein serine/threonine kinase activity"/>
    <property type="evidence" value="ECO:0007669"/>
    <property type="project" value="UniProtKB-KW"/>
</dbReference>
<dbReference type="InterPro" id="IPR011009">
    <property type="entry name" value="Kinase-like_dom_sf"/>
</dbReference>
<dbReference type="FunFam" id="3.30.200.20:FF:000394">
    <property type="entry name" value="Leucine-rich repeat receptor-like protein kinase"/>
    <property type="match status" value="1"/>
</dbReference>
<dbReference type="PROSITE" id="PS00108">
    <property type="entry name" value="PROTEIN_KINASE_ST"/>
    <property type="match status" value="1"/>
</dbReference>
<feature type="transmembrane region" description="Helical" evidence="18">
    <location>
        <begin position="1155"/>
        <end position="1179"/>
    </location>
</feature>
<keyword evidence="8 19" id="KW-0732">Signal</keyword>
<dbReference type="STRING" id="65489.A0A0D3H5Q8"/>
<evidence type="ECO:0000256" key="18">
    <source>
        <dbReference type="SAM" id="Phobius"/>
    </source>
</evidence>
<keyword evidence="7 18" id="KW-0812">Transmembrane</keyword>
<protein>
    <recommendedName>
        <fullName evidence="20">Protein kinase domain-containing protein</fullName>
    </recommendedName>
</protein>
<feature type="binding site" evidence="16">
    <location>
        <position position="1258"/>
    </location>
    <ligand>
        <name>ATP</name>
        <dbReference type="ChEBI" id="CHEBI:30616"/>
    </ligand>
</feature>
<dbReference type="Gene3D" id="1.10.510.10">
    <property type="entry name" value="Transferase(Phosphotransferase) domain 1"/>
    <property type="match status" value="2"/>
</dbReference>
<dbReference type="Pfam" id="PF12819">
    <property type="entry name" value="Malectin_like"/>
    <property type="match status" value="3"/>
</dbReference>
<dbReference type="Gene3D" id="3.30.200.20">
    <property type="entry name" value="Phosphorylase Kinase, domain 1"/>
    <property type="match status" value="2"/>
</dbReference>
<dbReference type="PANTHER" id="PTHR45631:SF6">
    <property type="entry name" value="OS09G0352000 PROTEIN"/>
    <property type="match status" value="1"/>
</dbReference>
<dbReference type="Gene3D" id="3.80.10.10">
    <property type="entry name" value="Ribonuclease Inhibitor"/>
    <property type="match status" value="1"/>
</dbReference>
<dbReference type="Pfam" id="PF07714">
    <property type="entry name" value="PK_Tyr_Ser-Thr"/>
    <property type="match status" value="1"/>
</dbReference>
<dbReference type="HOGENOM" id="CLU_234342_0_0_1"/>
<dbReference type="EnsemblPlants" id="OBART09G06860.1">
    <property type="protein sequence ID" value="OBART09G06860.1"/>
    <property type="gene ID" value="OBART09G06860"/>
</dbReference>
<dbReference type="GO" id="GO:0005886">
    <property type="term" value="C:plasma membrane"/>
    <property type="evidence" value="ECO:0007669"/>
    <property type="project" value="UniProtKB-SubCell"/>
</dbReference>
<dbReference type="InterPro" id="IPR001245">
    <property type="entry name" value="Ser-Thr/Tyr_kinase_cat_dom"/>
</dbReference>
<dbReference type="InterPro" id="IPR008271">
    <property type="entry name" value="Ser/Thr_kinase_AS"/>
</dbReference>
<evidence type="ECO:0000256" key="1">
    <source>
        <dbReference type="ARBA" id="ARBA00004251"/>
    </source>
</evidence>
<dbReference type="SUPFAM" id="SSF56112">
    <property type="entry name" value="Protein kinase-like (PK-like)"/>
    <property type="match status" value="2"/>
</dbReference>
<evidence type="ECO:0000256" key="13">
    <source>
        <dbReference type="ARBA" id="ARBA00023136"/>
    </source>
</evidence>
<evidence type="ECO:0000256" key="7">
    <source>
        <dbReference type="ARBA" id="ARBA00022692"/>
    </source>
</evidence>
<evidence type="ECO:0000313" key="21">
    <source>
        <dbReference type="EnsemblPlants" id="OBART09G06860.1"/>
    </source>
</evidence>
<feature type="signal peptide" evidence="19">
    <location>
        <begin position="1"/>
        <end position="20"/>
    </location>
</feature>
<keyword evidence="4" id="KW-1003">Cell membrane</keyword>
<feature type="transmembrane region" description="Helical" evidence="18">
    <location>
        <begin position="1936"/>
        <end position="1960"/>
    </location>
</feature>
<evidence type="ECO:0000256" key="19">
    <source>
        <dbReference type="SAM" id="SignalP"/>
    </source>
</evidence>
<reference evidence="21" key="1">
    <citation type="journal article" date="2009" name="Rice">
        <title>De Novo Next Generation Sequencing of Plant Genomes.</title>
        <authorList>
            <person name="Rounsley S."/>
            <person name="Marri P.R."/>
            <person name="Yu Y."/>
            <person name="He R."/>
            <person name="Sisneros N."/>
            <person name="Goicoechea J.L."/>
            <person name="Lee S.J."/>
            <person name="Angelova A."/>
            <person name="Kudrna D."/>
            <person name="Luo M."/>
            <person name="Affourtit J."/>
            <person name="Desany B."/>
            <person name="Knight J."/>
            <person name="Niazi F."/>
            <person name="Egholm M."/>
            <person name="Wing R.A."/>
        </authorList>
    </citation>
    <scope>NUCLEOTIDE SEQUENCE [LARGE SCALE GENOMIC DNA]</scope>
    <source>
        <strain evidence="21">cv. IRGC 105608</strain>
    </source>
</reference>
<feature type="transmembrane region" description="Helical" evidence="18">
    <location>
        <begin position="448"/>
        <end position="471"/>
    </location>
</feature>
<evidence type="ECO:0000256" key="14">
    <source>
        <dbReference type="ARBA" id="ARBA00023170"/>
    </source>
</evidence>
<dbReference type="PROSITE" id="PS50011">
    <property type="entry name" value="PROTEIN_KINASE_DOM"/>
    <property type="match status" value="1"/>
</dbReference>
<feature type="domain" description="Protein kinase" evidence="20">
    <location>
        <begin position="1230"/>
        <end position="1502"/>
    </location>
</feature>
<evidence type="ECO:0000256" key="6">
    <source>
        <dbReference type="ARBA" id="ARBA00022679"/>
    </source>
</evidence>
<dbReference type="InterPro" id="IPR000719">
    <property type="entry name" value="Prot_kinase_dom"/>
</dbReference>
<evidence type="ECO:0000256" key="17">
    <source>
        <dbReference type="SAM" id="MobiDB-lite"/>
    </source>
</evidence>
<keyword evidence="22" id="KW-1185">Reference proteome</keyword>
<dbReference type="FunFam" id="1.10.510.10:FF:000240">
    <property type="entry name" value="Lectin-domain containing receptor kinase A4.3"/>
    <property type="match status" value="1"/>
</dbReference>
<dbReference type="SMART" id="SM00220">
    <property type="entry name" value="S_TKc"/>
    <property type="match status" value="1"/>
</dbReference>
<comment type="similarity">
    <text evidence="3">In the C-terminal section; belongs to the protein kinase superfamily. Ser/Thr protein kinase family.</text>
</comment>
<keyword evidence="12 18" id="KW-1133">Transmembrane helix</keyword>
<evidence type="ECO:0000256" key="16">
    <source>
        <dbReference type="PROSITE-ProRule" id="PRU10141"/>
    </source>
</evidence>
<evidence type="ECO:0000256" key="11">
    <source>
        <dbReference type="ARBA" id="ARBA00022840"/>
    </source>
</evidence>
<keyword evidence="14" id="KW-0675">Receptor</keyword>
<dbReference type="PROSITE" id="PS00107">
    <property type="entry name" value="PROTEIN_KINASE_ATP"/>
    <property type="match status" value="1"/>
</dbReference>
<keyword evidence="15" id="KW-0325">Glycoprotein</keyword>
<name>A0A0D3H5Q8_9ORYZ</name>
<dbReference type="PaxDb" id="65489-OBART09G06860.1"/>
<evidence type="ECO:0000259" key="20">
    <source>
        <dbReference type="PROSITE" id="PS50011"/>
    </source>
</evidence>
<dbReference type="InterPro" id="IPR024788">
    <property type="entry name" value="Malectin-like_Carb-bd_dom"/>
</dbReference>
<evidence type="ECO:0000256" key="3">
    <source>
        <dbReference type="ARBA" id="ARBA00010217"/>
    </source>
</evidence>
<dbReference type="Proteomes" id="UP000026960">
    <property type="component" value="Chromosome 9"/>
</dbReference>
<evidence type="ECO:0000256" key="9">
    <source>
        <dbReference type="ARBA" id="ARBA00022741"/>
    </source>
</evidence>
<reference evidence="21" key="2">
    <citation type="submission" date="2015-03" db="UniProtKB">
        <authorList>
            <consortium name="EnsemblPlants"/>
        </authorList>
    </citation>
    <scope>IDENTIFICATION</scope>
</reference>
<feature type="chain" id="PRO_5002263828" description="Protein kinase domain-containing protein" evidence="19">
    <location>
        <begin position="21"/>
        <end position="1976"/>
    </location>
</feature>
<keyword evidence="6" id="KW-0808">Transferase</keyword>
<evidence type="ECO:0000256" key="4">
    <source>
        <dbReference type="ARBA" id="ARBA00022475"/>
    </source>
</evidence>
<proteinExistence type="inferred from homology"/>
<comment type="similarity">
    <text evidence="2">In the N-terminal section; belongs to the leguminous lectin family.</text>
</comment>
<keyword evidence="5" id="KW-0723">Serine/threonine-protein kinase</keyword>
<keyword evidence="9 16" id="KW-0547">Nucleotide-binding</keyword>
<keyword evidence="13 18" id="KW-0472">Membrane</keyword>
<keyword evidence="11 16" id="KW-0067">ATP-binding</keyword>